<dbReference type="Proteomes" id="UP000732377">
    <property type="component" value="Unassembled WGS sequence"/>
</dbReference>
<keyword evidence="3 7" id="KW-0641">Proline biosynthesis</keyword>
<comment type="similarity">
    <text evidence="7">Belongs to the gamma-glutamyl phosphate reductase family.</text>
</comment>
<name>A0A953I743_SYMTR</name>
<dbReference type="NCBIfam" id="TIGR00407">
    <property type="entry name" value="proA"/>
    <property type="match status" value="1"/>
</dbReference>
<dbReference type="GO" id="GO:0050661">
    <property type="term" value="F:NADP binding"/>
    <property type="evidence" value="ECO:0007669"/>
    <property type="project" value="InterPro"/>
</dbReference>
<feature type="domain" description="Aldehyde dehydrogenase" evidence="8">
    <location>
        <begin position="2"/>
        <end position="273"/>
    </location>
</feature>
<proteinExistence type="inferred from homology"/>
<dbReference type="InterPro" id="IPR012134">
    <property type="entry name" value="Glu-5-SA_DH"/>
</dbReference>
<dbReference type="EC" id="1.2.1.41" evidence="7"/>
<dbReference type="Gene3D" id="3.40.309.10">
    <property type="entry name" value="Aldehyde Dehydrogenase, Chain A, domain 2"/>
    <property type="match status" value="1"/>
</dbReference>
<dbReference type="InterPro" id="IPR016162">
    <property type="entry name" value="Ald_DH_N"/>
</dbReference>
<evidence type="ECO:0000256" key="5">
    <source>
        <dbReference type="ARBA" id="ARBA00023002"/>
    </source>
</evidence>
<dbReference type="PANTHER" id="PTHR11063">
    <property type="entry name" value="GLUTAMATE SEMIALDEHYDE DEHYDROGENASE"/>
    <property type="match status" value="1"/>
</dbReference>
<accession>A0A953I743</accession>
<dbReference type="AlphaFoldDB" id="A0A953I743"/>
<reference evidence="9" key="1">
    <citation type="submission" date="2017-11" db="EMBL/GenBank/DDBJ databases">
        <title>Three new genomes from thermophilic consortium.</title>
        <authorList>
            <person name="Quaggio R."/>
            <person name="Amgarten D."/>
            <person name="Setubal J.C."/>
        </authorList>
    </citation>
    <scope>NUCLEOTIDE SEQUENCE</scope>
    <source>
        <strain evidence="9">ZCTH01-B2</strain>
    </source>
</reference>
<dbReference type="HAMAP" id="MF_00412">
    <property type="entry name" value="ProA"/>
    <property type="match status" value="1"/>
</dbReference>
<sequence length="425" mass="44222">MDVRSMARQARAAQRQLELTSPEERNAALEAIARALEARAGQIVAANRADLAAAEEAGLPGPMIARLRLDEGKLAGVIRGVRAVAELPDPLAVEPQAWIRPNGLRIQRVRVPLGVVGIIYESRPGVTVDAAVLCLKAGNAVLLKGGKEAARSNAALGEAMAAGLQEVGLPVELAQVLPSTREAAQELMAARGLVDVLIPRGGAGLIRATVEQSQVPVIETGTGVCHVYVHRAADLAMAREIVLNAKCSNPAVCNAAETLLVDREVAAPFLAEAGPALLAAGVRLRACPEALAILQETARPDLAGAGPAAVEPATEEDWAAEYLDLCLAVKVVSGLDEALAHIARYGTGHSEAIVTGDAGAADRFLRSVDAAAVYHNASTRFTDGGEFGFGAEIGISTQKLHARGPMGLAELTTYKYVVLGNGQVR</sequence>
<dbReference type="PROSITE" id="PS01223">
    <property type="entry name" value="PROA"/>
    <property type="match status" value="1"/>
</dbReference>
<comment type="subcellular location">
    <subcellularLocation>
        <location evidence="7">Cytoplasm</location>
    </subcellularLocation>
</comment>
<evidence type="ECO:0000259" key="8">
    <source>
        <dbReference type="Pfam" id="PF00171"/>
    </source>
</evidence>
<evidence type="ECO:0000256" key="3">
    <source>
        <dbReference type="ARBA" id="ARBA00022650"/>
    </source>
</evidence>
<comment type="function">
    <text evidence="7">Catalyzes the NADPH-dependent reduction of L-glutamate 5-phosphate into L-glutamate 5-semialdehyde and phosphate. The product spontaneously undergoes cyclization to form 1-pyrroline-5-carboxylate.</text>
</comment>
<comment type="caution">
    <text evidence="9">The sequence shown here is derived from an EMBL/GenBank/DDBJ whole genome shotgun (WGS) entry which is preliminary data.</text>
</comment>
<evidence type="ECO:0000256" key="7">
    <source>
        <dbReference type="HAMAP-Rule" id="MF_00412"/>
    </source>
</evidence>
<keyword evidence="5 7" id="KW-0560">Oxidoreductase</keyword>
<dbReference type="RefSeq" id="WP_273377529.1">
    <property type="nucleotide sequence ID" value="NZ_PIUK01000005.1"/>
</dbReference>
<dbReference type="EMBL" id="PIUK01000005">
    <property type="protein sequence ID" value="MBY6274841.1"/>
    <property type="molecule type" value="Genomic_DNA"/>
</dbReference>
<evidence type="ECO:0000256" key="2">
    <source>
        <dbReference type="ARBA" id="ARBA00022605"/>
    </source>
</evidence>
<dbReference type="GO" id="GO:0004350">
    <property type="term" value="F:glutamate-5-semialdehyde dehydrogenase activity"/>
    <property type="evidence" value="ECO:0007669"/>
    <property type="project" value="UniProtKB-UniRule"/>
</dbReference>
<keyword evidence="7" id="KW-0963">Cytoplasm</keyword>
<dbReference type="FunFam" id="3.40.309.10:FF:000006">
    <property type="entry name" value="Gamma-glutamyl phosphate reductase"/>
    <property type="match status" value="1"/>
</dbReference>
<evidence type="ECO:0000313" key="9">
    <source>
        <dbReference type="EMBL" id="MBY6274841.1"/>
    </source>
</evidence>
<dbReference type="InterPro" id="IPR016163">
    <property type="entry name" value="Ald_DH_C"/>
</dbReference>
<dbReference type="CDD" id="cd07079">
    <property type="entry name" value="ALDH_F18-19_ProA-GPR"/>
    <property type="match status" value="1"/>
</dbReference>
<evidence type="ECO:0000256" key="4">
    <source>
        <dbReference type="ARBA" id="ARBA00022857"/>
    </source>
</evidence>
<dbReference type="GO" id="GO:0055129">
    <property type="term" value="P:L-proline biosynthetic process"/>
    <property type="evidence" value="ECO:0007669"/>
    <property type="project" value="UniProtKB-UniRule"/>
</dbReference>
<protein>
    <recommendedName>
        <fullName evidence="7">Gamma-glutamyl phosphate reductase</fullName>
        <shortName evidence="7">GPR</shortName>
        <ecNumber evidence="7">1.2.1.41</ecNumber>
    </recommendedName>
    <alternativeName>
        <fullName evidence="7">Glutamate-5-semialdehyde dehydrogenase</fullName>
    </alternativeName>
    <alternativeName>
        <fullName evidence="7">Glutamyl-gamma-semialdehyde dehydrogenase</fullName>
        <shortName evidence="7">GSA dehydrogenase</shortName>
    </alternativeName>
</protein>
<dbReference type="Pfam" id="PF00171">
    <property type="entry name" value="Aldedh"/>
    <property type="match status" value="1"/>
</dbReference>
<dbReference type="SUPFAM" id="SSF53720">
    <property type="entry name" value="ALDH-like"/>
    <property type="match status" value="1"/>
</dbReference>
<dbReference type="PIRSF" id="PIRSF000151">
    <property type="entry name" value="GPR"/>
    <property type="match status" value="1"/>
</dbReference>
<dbReference type="InterPro" id="IPR020593">
    <property type="entry name" value="G-glutamylP_reductase_CS"/>
</dbReference>
<evidence type="ECO:0000256" key="6">
    <source>
        <dbReference type="ARBA" id="ARBA00049024"/>
    </source>
</evidence>
<dbReference type="NCBIfam" id="NF001221">
    <property type="entry name" value="PRK00197.1"/>
    <property type="match status" value="1"/>
</dbReference>
<comment type="catalytic activity">
    <reaction evidence="6 7">
        <text>L-glutamate 5-semialdehyde + phosphate + NADP(+) = L-glutamyl 5-phosphate + NADPH + H(+)</text>
        <dbReference type="Rhea" id="RHEA:19541"/>
        <dbReference type="ChEBI" id="CHEBI:15378"/>
        <dbReference type="ChEBI" id="CHEBI:43474"/>
        <dbReference type="ChEBI" id="CHEBI:57783"/>
        <dbReference type="ChEBI" id="CHEBI:58066"/>
        <dbReference type="ChEBI" id="CHEBI:58274"/>
        <dbReference type="ChEBI" id="CHEBI:58349"/>
        <dbReference type="EC" id="1.2.1.41"/>
    </reaction>
</comment>
<evidence type="ECO:0000313" key="10">
    <source>
        <dbReference type="Proteomes" id="UP000732377"/>
    </source>
</evidence>
<dbReference type="GO" id="GO:0005737">
    <property type="term" value="C:cytoplasm"/>
    <property type="evidence" value="ECO:0007669"/>
    <property type="project" value="UniProtKB-SubCell"/>
</dbReference>
<dbReference type="InterPro" id="IPR015590">
    <property type="entry name" value="Aldehyde_DH_dom"/>
</dbReference>
<dbReference type="PANTHER" id="PTHR11063:SF8">
    <property type="entry name" value="DELTA-1-PYRROLINE-5-CARBOXYLATE SYNTHASE"/>
    <property type="match status" value="1"/>
</dbReference>
<dbReference type="InterPro" id="IPR016161">
    <property type="entry name" value="Ald_DH/histidinol_DH"/>
</dbReference>
<keyword evidence="2 7" id="KW-0028">Amino-acid biosynthesis</keyword>
<dbReference type="Gene3D" id="3.40.605.10">
    <property type="entry name" value="Aldehyde Dehydrogenase, Chain A, domain 1"/>
    <property type="match status" value="1"/>
</dbReference>
<gene>
    <name evidence="7" type="primary">proA</name>
    <name evidence="9" type="ORF">CWE10_01285</name>
</gene>
<comment type="pathway">
    <text evidence="1 7">Amino-acid biosynthesis; L-proline biosynthesis; L-glutamate 5-semialdehyde from L-glutamate: step 2/2.</text>
</comment>
<dbReference type="InterPro" id="IPR000965">
    <property type="entry name" value="GPR_dom"/>
</dbReference>
<evidence type="ECO:0000256" key="1">
    <source>
        <dbReference type="ARBA" id="ARBA00004985"/>
    </source>
</evidence>
<keyword evidence="4 7" id="KW-0521">NADP</keyword>
<organism evidence="9 10">
    <name type="scientific">Symbiobacterium thermophilum</name>
    <dbReference type="NCBI Taxonomy" id="2734"/>
    <lineage>
        <taxon>Bacteria</taxon>
        <taxon>Bacillati</taxon>
        <taxon>Bacillota</taxon>
        <taxon>Clostridia</taxon>
        <taxon>Eubacteriales</taxon>
        <taxon>Symbiobacteriaceae</taxon>
        <taxon>Symbiobacterium</taxon>
    </lineage>
</organism>